<dbReference type="Gene3D" id="3.10.310.40">
    <property type="match status" value="1"/>
</dbReference>
<dbReference type="SUPFAM" id="SSF50447">
    <property type="entry name" value="Translation proteins"/>
    <property type="match status" value="1"/>
</dbReference>
<dbReference type="InterPro" id="IPR003156">
    <property type="entry name" value="DHHA1_dom"/>
</dbReference>
<dbReference type="InterPro" id="IPR018165">
    <property type="entry name" value="Ala-tRNA-synth_IIc_core"/>
</dbReference>
<evidence type="ECO:0000256" key="5">
    <source>
        <dbReference type="SAM" id="Coils"/>
    </source>
</evidence>
<dbReference type="Pfam" id="PF07973">
    <property type="entry name" value="tRNA_SAD"/>
    <property type="match status" value="1"/>
</dbReference>
<reference evidence="7 8" key="1">
    <citation type="submission" date="2011-08" db="EMBL/GenBank/DDBJ databases">
        <title>Complete sequence of Thermoanaerobacter wiegelii Rt8.B1.</title>
        <authorList>
            <consortium name="US DOE Joint Genome Institute"/>
            <person name="Lucas S."/>
            <person name="Han J."/>
            <person name="Lapidus A."/>
            <person name="Cheng J.-F."/>
            <person name="Goodwin L."/>
            <person name="Pitluck S."/>
            <person name="Peters L."/>
            <person name="Mikhailova N."/>
            <person name="Zeytun A."/>
            <person name="Daligault H."/>
            <person name="Detter J.C."/>
            <person name="Han C."/>
            <person name="Tapia R."/>
            <person name="Land M."/>
            <person name="Hauser L."/>
            <person name="Kyrpides N."/>
            <person name="Ivanova N."/>
            <person name="Pagani I."/>
            <person name="Hemme C."/>
            <person name="Woyke T."/>
        </authorList>
    </citation>
    <scope>NUCLEOTIDE SEQUENCE [LARGE SCALE GENOMIC DNA]</scope>
    <source>
        <strain evidence="7 8">Rt8.B1</strain>
    </source>
</reference>
<dbReference type="GO" id="GO:0046872">
    <property type="term" value="F:metal ion binding"/>
    <property type="evidence" value="ECO:0007669"/>
    <property type="project" value="UniProtKB-KW"/>
</dbReference>
<dbReference type="STRING" id="697303.Thewi_1023"/>
<dbReference type="InterPro" id="IPR018164">
    <property type="entry name" value="Ala-tRNA-synth_IIc_N"/>
</dbReference>
<dbReference type="EMBL" id="CP002991">
    <property type="protein sequence ID" value="AEM78451.1"/>
    <property type="molecule type" value="Genomic_DNA"/>
</dbReference>
<keyword evidence="4" id="KW-0862">Zinc</keyword>
<dbReference type="HOGENOM" id="CLU_004485_7_2_9"/>
<dbReference type="GO" id="GO:0003676">
    <property type="term" value="F:nucleic acid binding"/>
    <property type="evidence" value="ECO:0007669"/>
    <property type="project" value="InterPro"/>
</dbReference>
<dbReference type="GO" id="GO:0004813">
    <property type="term" value="F:alanine-tRNA ligase activity"/>
    <property type="evidence" value="ECO:0007669"/>
    <property type="project" value="InterPro"/>
</dbReference>
<proteinExistence type="predicted"/>
<feature type="coiled-coil region" evidence="5">
    <location>
        <begin position="258"/>
        <end position="285"/>
    </location>
</feature>
<dbReference type="GO" id="GO:0006419">
    <property type="term" value="P:alanyl-tRNA aminoacylation"/>
    <property type="evidence" value="ECO:0007669"/>
    <property type="project" value="InterPro"/>
</dbReference>
<evidence type="ECO:0000313" key="7">
    <source>
        <dbReference type="EMBL" id="AEM78451.1"/>
    </source>
</evidence>
<evidence type="ECO:0000256" key="4">
    <source>
        <dbReference type="ARBA" id="ARBA00022833"/>
    </source>
</evidence>
<keyword evidence="8" id="KW-1185">Reference proteome</keyword>
<keyword evidence="7" id="KW-0436">Ligase</keyword>
<dbReference type="PROSITE" id="PS50860">
    <property type="entry name" value="AA_TRNA_LIGASE_II_ALA"/>
    <property type="match status" value="1"/>
</dbReference>
<protein>
    <submittedName>
        <fullName evidence="7">Threonyl/alanyl tRNA synthetase SAD</fullName>
    </submittedName>
</protein>
<keyword evidence="5" id="KW-0175">Coiled coil</keyword>
<comment type="cofactor">
    <cofactor evidence="1">
        <name>Zn(2+)</name>
        <dbReference type="ChEBI" id="CHEBI:29105"/>
    </cofactor>
</comment>
<dbReference type="PANTHER" id="PTHR43462:SF1">
    <property type="entry name" value="ALANYL-TRNA EDITING PROTEIN AARSD1"/>
    <property type="match status" value="1"/>
</dbReference>
<dbReference type="InterPro" id="IPR009000">
    <property type="entry name" value="Transl_B-barrel_sf"/>
</dbReference>
<dbReference type="GO" id="GO:0005737">
    <property type="term" value="C:cytoplasm"/>
    <property type="evidence" value="ECO:0007669"/>
    <property type="project" value="UniProtKB-SubCell"/>
</dbReference>
<organism evidence="7 8">
    <name type="scientific">Thermoanaerobacter wiegelii Rt8.B1</name>
    <dbReference type="NCBI Taxonomy" id="697303"/>
    <lineage>
        <taxon>Bacteria</taxon>
        <taxon>Bacillati</taxon>
        <taxon>Bacillota</taxon>
        <taxon>Clostridia</taxon>
        <taxon>Thermoanaerobacterales</taxon>
        <taxon>Thermoanaerobacteraceae</taxon>
        <taxon>Thermoanaerobacter</taxon>
    </lineage>
</organism>
<evidence type="ECO:0000256" key="3">
    <source>
        <dbReference type="ARBA" id="ARBA00022723"/>
    </source>
</evidence>
<dbReference type="Gene3D" id="3.30.980.10">
    <property type="entry name" value="Threonyl-trna Synthetase, Chain A, domain 2"/>
    <property type="match status" value="1"/>
</dbReference>
<dbReference type="GO" id="GO:0002161">
    <property type="term" value="F:aminoacyl-tRNA deacylase activity"/>
    <property type="evidence" value="ECO:0007669"/>
    <property type="project" value="UniProtKB-ARBA"/>
</dbReference>
<keyword evidence="3" id="KW-0479">Metal-binding</keyword>
<dbReference type="Pfam" id="PF01411">
    <property type="entry name" value="tRNA-synt_2c"/>
    <property type="match status" value="1"/>
</dbReference>
<dbReference type="InterPro" id="IPR051335">
    <property type="entry name" value="Alanyl-tRNA_Editing_Enzymes"/>
</dbReference>
<name>G2MR41_9THEO</name>
<dbReference type="Proteomes" id="UP000008276">
    <property type="component" value="Chromosome"/>
</dbReference>
<dbReference type="AlphaFoldDB" id="G2MR41"/>
<dbReference type="SUPFAM" id="SSF55186">
    <property type="entry name" value="ThrRS/AlaRS common domain"/>
    <property type="match status" value="1"/>
</dbReference>
<dbReference type="GO" id="GO:0005524">
    <property type="term" value="F:ATP binding"/>
    <property type="evidence" value="ECO:0007669"/>
    <property type="project" value="InterPro"/>
</dbReference>
<keyword evidence="7" id="KW-0030">Aminoacyl-tRNA synthetase</keyword>
<comment type="subcellular location">
    <subcellularLocation>
        <location evidence="2">Cytoplasm</location>
    </subcellularLocation>
</comment>
<dbReference type="Pfam" id="PF02272">
    <property type="entry name" value="DHHA1"/>
    <property type="match status" value="1"/>
</dbReference>
<dbReference type="PANTHER" id="PTHR43462">
    <property type="entry name" value="ALANYL-TRNA EDITING PROTEIN"/>
    <property type="match status" value="1"/>
</dbReference>
<dbReference type="KEGG" id="twi:Thewi_1023"/>
<evidence type="ECO:0000256" key="1">
    <source>
        <dbReference type="ARBA" id="ARBA00001947"/>
    </source>
</evidence>
<dbReference type="Gene3D" id="2.40.30.130">
    <property type="match status" value="1"/>
</dbReference>
<dbReference type="SMART" id="SM00863">
    <property type="entry name" value="tRNA_SAD"/>
    <property type="match status" value="1"/>
</dbReference>
<accession>G2MR41</accession>
<evidence type="ECO:0000256" key="2">
    <source>
        <dbReference type="ARBA" id="ARBA00004496"/>
    </source>
</evidence>
<dbReference type="InterPro" id="IPR012947">
    <property type="entry name" value="tRNA_SAD"/>
</dbReference>
<feature type="domain" description="Alanyl-transfer RNA synthetases family profile" evidence="6">
    <location>
        <begin position="1"/>
        <end position="220"/>
    </location>
</feature>
<evidence type="ECO:0000313" key="8">
    <source>
        <dbReference type="Proteomes" id="UP000008276"/>
    </source>
</evidence>
<sequence>MTEKLFYEDSYITEFDANIIDKRKINNKWELVLDKTYFYPEGGGQPSDTGLIDGIKVYKIYEENDTVYHLADKCPEGIKVHCQVDWERRFDHMQQHTGQHLLSAVLEKKYGAHTQSFSIGDKSSHITITKDTFNEEEAFEVEKEVNSFVYKNIPVKTYFADEEMLKKLPLRKQPQVSENIRIVEIEGIDYSPCGGTHVKTTGEIGIVKIKKWEKTNKGIRLEFVAGFRALYDYHIKNNYVNALCHLLSEQEENILEHVLKLLEENKEVKKEVNILKENILLEESRNLIKSSELHGGIHIVYKLYENRTTEEIKILAKYIVSNDKCIAILGNKRGETGDLVVSRSGDVDIVVNGFFKEVLRVFDGKGGGNAYMCQGGVSQDRLELAMDKALSIVIDEINKREKFLKF</sequence>
<evidence type="ECO:0000259" key="6">
    <source>
        <dbReference type="PROSITE" id="PS50860"/>
    </source>
</evidence>
<gene>
    <name evidence="7" type="ORF">Thewi_1023</name>
</gene>
<dbReference type="RefSeq" id="WP_014062678.1">
    <property type="nucleotide sequence ID" value="NC_015958.1"/>
</dbReference>
<dbReference type="InterPro" id="IPR018163">
    <property type="entry name" value="Thr/Ala-tRNA-synth_IIc_edit"/>
</dbReference>
<dbReference type="eggNOG" id="COG0013">
    <property type="taxonomic scope" value="Bacteria"/>
</dbReference>